<protein>
    <submittedName>
        <fullName evidence="2">Glycosyltransferase</fullName>
        <ecNumber evidence="2">2.4.-.-</ecNumber>
    </submittedName>
</protein>
<dbReference type="PANTHER" id="PTHR45947">
    <property type="entry name" value="SULFOQUINOVOSYL TRANSFERASE SQD2"/>
    <property type="match status" value="1"/>
</dbReference>
<organism evidence="2 3">
    <name type="scientific">Thermanaerothrix solaris</name>
    <dbReference type="NCBI Taxonomy" id="3058434"/>
    <lineage>
        <taxon>Bacteria</taxon>
        <taxon>Bacillati</taxon>
        <taxon>Chloroflexota</taxon>
        <taxon>Anaerolineae</taxon>
        <taxon>Anaerolineales</taxon>
        <taxon>Anaerolineaceae</taxon>
        <taxon>Thermanaerothrix</taxon>
    </lineage>
</organism>
<sequence>MRLCIVSYKECWTDSNGHWYSSGGFPLQIRALASLFDQTTLMITKVTEGSGGIELPAGIEVVVLPSPHGEGKKRKLFILKHALNYLLLMWREIRKSQVVYIPLPGDLPLLGMGVGVGLRKHLIVRYGGSWEVNDQTTLSTRFMRWAMRGLAGGRNLMLATGMDDKPPSPNVHWLFTTALTNEELGTIMPNFERGLSSEPRLVFIGRLSPEKGLPILFEALKTIKEEGFQPMPHLTLIGDGPHRNMLGTLIKAMDLEKYIEFTGQLNRKELSAQLLTMDVAVQPSLTEGLSKAWLDAMAHGLPVIASDVGMARKIIGLDGERGWLIEPGDVSSLTVRLKEVLSSSFPWSQIRKRCRQFVEGLTLEAWVDQIARLCAEQWGWIYSDGRLQWVKS</sequence>
<dbReference type="Gene3D" id="3.40.50.2000">
    <property type="entry name" value="Glycogen Phosphorylase B"/>
    <property type="match status" value="1"/>
</dbReference>
<reference evidence="2 3" key="1">
    <citation type="submission" date="2023-07" db="EMBL/GenBank/DDBJ databases">
        <title>Novel species of Thermanaerothrix with wide hydrolytic capabilities.</title>
        <authorList>
            <person name="Zayulina K.S."/>
            <person name="Podosokorskaya O.A."/>
            <person name="Elcheninov A.G."/>
        </authorList>
    </citation>
    <scope>NUCLEOTIDE SEQUENCE [LARGE SCALE GENOMIC DNA]</scope>
    <source>
        <strain evidence="2 3">4228-RoL</strain>
    </source>
</reference>
<dbReference type="InterPro" id="IPR050194">
    <property type="entry name" value="Glycosyltransferase_grp1"/>
</dbReference>
<comment type="caution">
    <text evidence="2">The sequence shown here is derived from an EMBL/GenBank/DDBJ whole genome shotgun (WGS) entry which is preliminary data.</text>
</comment>
<evidence type="ECO:0000259" key="1">
    <source>
        <dbReference type="Pfam" id="PF00534"/>
    </source>
</evidence>
<evidence type="ECO:0000313" key="2">
    <source>
        <dbReference type="EMBL" id="MDT8896978.1"/>
    </source>
</evidence>
<dbReference type="EMBL" id="JAUHMF010000001">
    <property type="protein sequence ID" value="MDT8896978.1"/>
    <property type="molecule type" value="Genomic_DNA"/>
</dbReference>
<dbReference type="EC" id="2.4.-.-" evidence="2"/>
<dbReference type="Proteomes" id="UP001254165">
    <property type="component" value="Unassembled WGS sequence"/>
</dbReference>
<dbReference type="SUPFAM" id="SSF53756">
    <property type="entry name" value="UDP-Glycosyltransferase/glycogen phosphorylase"/>
    <property type="match status" value="1"/>
</dbReference>
<name>A0ABU3NJE0_9CHLR</name>
<keyword evidence="3" id="KW-1185">Reference proteome</keyword>
<dbReference type="PANTHER" id="PTHR45947:SF3">
    <property type="entry name" value="SULFOQUINOVOSYL TRANSFERASE SQD2"/>
    <property type="match status" value="1"/>
</dbReference>
<proteinExistence type="predicted"/>
<dbReference type="InterPro" id="IPR001296">
    <property type="entry name" value="Glyco_trans_1"/>
</dbReference>
<keyword evidence="2" id="KW-0808">Transferase</keyword>
<evidence type="ECO:0000313" key="3">
    <source>
        <dbReference type="Proteomes" id="UP001254165"/>
    </source>
</evidence>
<dbReference type="RefSeq" id="WP_315623629.1">
    <property type="nucleotide sequence ID" value="NZ_JAUHMF010000001.1"/>
</dbReference>
<keyword evidence="2" id="KW-0328">Glycosyltransferase</keyword>
<dbReference type="CDD" id="cd03801">
    <property type="entry name" value="GT4_PimA-like"/>
    <property type="match status" value="1"/>
</dbReference>
<gene>
    <name evidence="2" type="ORF">QYE77_01780</name>
</gene>
<dbReference type="Pfam" id="PF00534">
    <property type="entry name" value="Glycos_transf_1"/>
    <property type="match status" value="1"/>
</dbReference>
<feature type="domain" description="Glycosyl transferase family 1" evidence="1">
    <location>
        <begin position="197"/>
        <end position="355"/>
    </location>
</feature>
<accession>A0ABU3NJE0</accession>
<dbReference type="GO" id="GO:0016757">
    <property type="term" value="F:glycosyltransferase activity"/>
    <property type="evidence" value="ECO:0007669"/>
    <property type="project" value="UniProtKB-KW"/>
</dbReference>